<evidence type="ECO:0000313" key="2">
    <source>
        <dbReference type="Proteomes" id="UP000790377"/>
    </source>
</evidence>
<sequence length="572" mass="62651">MFSPSPHRRDCAIKQQQRQNQIDTLPPSYHETCTEDDKKVLDLSLSELVAQHHAGTLSTPTIVQAYGKKAIASQKATNCLTTIMIKEALSVKPPSSPTSSGHTTLDQQKQPPLSGVPVSLKDCVDIEGYDTTNGFSSKVNHPLAASSSIVRLLRDAGAIMHVKTTTPTGILGLETSSDLYGRTSNPYNDKYVSGASTGGGGALLASRGSVIEIGTDIGGSVRMPAHFCGVYGMKASFGRFPGWGTLPPMPGLEAVQISCSPMSRRLDDLEEFWKRVMDMHPWDYDHTCVPLPWRSVDLHGKKLRWGIIWEDGIIPPSPACRRALEWVSDALLKQGHEVVDFTPPNIADGLNIGFQLSFSDGGSGIFGPVRRDEKLDPVMLGIKSLLGLPLFVKRLLAQLTRRLTGDEIWASMLEKLHPKSPSEERALVVAREEYRAKWHDTWDAEGFDFLLTVPHALPAIPAGSAEKVTLVSAGYMMIFNILDYAAGVLPVSFVNRDSDALPKDFVKSADYKHMGAIGKGAYSVYDANEMHGLPVGVQVVGRRFEEEKVLQGMKLIEEALEECGRKFIPKEF</sequence>
<keyword evidence="2" id="KW-1185">Reference proteome</keyword>
<evidence type="ECO:0000313" key="1">
    <source>
        <dbReference type="EMBL" id="KAH7912629.1"/>
    </source>
</evidence>
<accession>A0ACB8AHN9</accession>
<dbReference type="EMBL" id="MU267647">
    <property type="protein sequence ID" value="KAH7912629.1"/>
    <property type="molecule type" value="Genomic_DNA"/>
</dbReference>
<name>A0ACB8AHN9_9AGAM</name>
<comment type="caution">
    <text evidence="1">The sequence shown here is derived from an EMBL/GenBank/DDBJ whole genome shotgun (WGS) entry which is preliminary data.</text>
</comment>
<dbReference type="Proteomes" id="UP000790377">
    <property type="component" value="Unassembled WGS sequence"/>
</dbReference>
<proteinExistence type="predicted"/>
<reference evidence="1" key="1">
    <citation type="journal article" date="2021" name="New Phytol.">
        <title>Evolutionary innovations through gain and loss of genes in the ectomycorrhizal Boletales.</title>
        <authorList>
            <person name="Wu G."/>
            <person name="Miyauchi S."/>
            <person name="Morin E."/>
            <person name="Kuo A."/>
            <person name="Drula E."/>
            <person name="Varga T."/>
            <person name="Kohler A."/>
            <person name="Feng B."/>
            <person name="Cao Y."/>
            <person name="Lipzen A."/>
            <person name="Daum C."/>
            <person name="Hundley H."/>
            <person name="Pangilinan J."/>
            <person name="Johnson J."/>
            <person name="Barry K."/>
            <person name="LaButti K."/>
            <person name="Ng V."/>
            <person name="Ahrendt S."/>
            <person name="Min B."/>
            <person name="Choi I.G."/>
            <person name="Park H."/>
            <person name="Plett J.M."/>
            <person name="Magnuson J."/>
            <person name="Spatafora J.W."/>
            <person name="Nagy L.G."/>
            <person name="Henrissat B."/>
            <person name="Grigoriev I.V."/>
            <person name="Yang Z.L."/>
            <person name="Xu J."/>
            <person name="Martin F.M."/>
        </authorList>
    </citation>
    <scope>NUCLEOTIDE SEQUENCE</scope>
    <source>
        <strain evidence="1">ATCC 28755</strain>
    </source>
</reference>
<organism evidence="1 2">
    <name type="scientific">Hygrophoropsis aurantiaca</name>
    <dbReference type="NCBI Taxonomy" id="72124"/>
    <lineage>
        <taxon>Eukaryota</taxon>
        <taxon>Fungi</taxon>
        <taxon>Dikarya</taxon>
        <taxon>Basidiomycota</taxon>
        <taxon>Agaricomycotina</taxon>
        <taxon>Agaricomycetes</taxon>
        <taxon>Agaricomycetidae</taxon>
        <taxon>Boletales</taxon>
        <taxon>Coniophorineae</taxon>
        <taxon>Hygrophoropsidaceae</taxon>
        <taxon>Hygrophoropsis</taxon>
    </lineage>
</organism>
<gene>
    <name evidence="1" type="ORF">BJ138DRAFT_1147922</name>
</gene>
<protein>
    <submittedName>
        <fullName evidence="1">Amidase signature domain-containing protein</fullName>
    </submittedName>
</protein>